<dbReference type="NCBIfam" id="TIGR00135">
    <property type="entry name" value="gatC"/>
    <property type="match status" value="1"/>
</dbReference>
<reference evidence="7" key="1">
    <citation type="submission" date="2021-12" db="EMBL/GenBank/DDBJ databases">
        <title>Alicyclobacillaceae gen. nov., sp. nov., isolated from chalcocite enrichment system.</title>
        <authorList>
            <person name="Jiang Z."/>
        </authorList>
    </citation>
    <scope>NUCLEOTIDE SEQUENCE</scope>
    <source>
        <strain evidence="7">MYW30-H2</strain>
    </source>
</reference>
<evidence type="ECO:0000256" key="5">
    <source>
        <dbReference type="ARBA" id="ARBA00047913"/>
    </source>
</evidence>
<proteinExistence type="inferred from homology"/>
<comment type="catalytic activity">
    <reaction evidence="5 6">
        <text>L-glutamyl-tRNA(Gln) + L-glutamine + ATP + H2O = L-glutaminyl-tRNA(Gln) + L-glutamate + ADP + phosphate + H(+)</text>
        <dbReference type="Rhea" id="RHEA:17521"/>
        <dbReference type="Rhea" id="RHEA-COMP:9681"/>
        <dbReference type="Rhea" id="RHEA-COMP:9684"/>
        <dbReference type="ChEBI" id="CHEBI:15377"/>
        <dbReference type="ChEBI" id="CHEBI:15378"/>
        <dbReference type="ChEBI" id="CHEBI:29985"/>
        <dbReference type="ChEBI" id="CHEBI:30616"/>
        <dbReference type="ChEBI" id="CHEBI:43474"/>
        <dbReference type="ChEBI" id="CHEBI:58359"/>
        <dbReference type="ChEBI" id="CHEBI:78520"/>
        <dbReference type="ChEBI" id="CHEBI:78521"/>
        <dbReference type="ChEBI" id="CHEBI:456216"/>
    </reaction>
</comment>
<organism evidence="7 8">
    <name type="scientific">Fodinisporobacter ferrooxydans</name>
    <dbReference type="NCBI Taxonomy" id="2901836"/>
    <lineage>
        <taxon>Bacteria</taxon>
        <taxon>Bacillati</taxon>
        <taxon>Bacillota</taxon>
        <taxon>Bacilli</taxon>
        <taxon>Bacillales</taxon>
        <taxon>Alicyclobacillaceae</taxon>
        <taxon>Fodinisporobacter</taxon>
    </lineage>
</organism>
<keyword evidence="6" id="KW-0067">ATP-binding</keyword>
<comment type="subunit">
    <text evidence="2 6">Heterotrimer of A, B and C subunits.</text>
</comment>
<comment type="catalytic activity">
    <reaction evidence="4 6">
        <text>L-aspartyl-tRNA(Asn) + L-glutamine + ATP + H2O = L-asparaginyl-tRNA(Asn) + L-glutamate + ADP + phosphate + 2 H(+)</text>
        <dbReference type="Rhea" id="RHEA:14513"/>
        <dbReference type="Rhea" id="RHEA-COMP:9674"/>
        <dbReference type="Rhea" id="RHEA-COMP:9677"/>
        <dbReference type="ChEBI" id="CHEBI:15377"/>
        <dbReference type="ChEBI" id="CHEBI:15378"/>
        <dbReference type="ChEBI" id="CHEBI:29985"/>
        <dbReference type="ChEBI" id="CHEBI:30616"/>
        <dbReference type="ChEBI" id="CHEBI:43474"/>
        <dbReference type="ChEBI" id="CHEBI:58359"/>
        <dbReference type="ChEBI" id="CHEBI:78515"/>
        <dbReference type="ChEBI" id="CHEBI:78516"/>
        <dbReference type="ChEBI" id="CHEBI:456216"/>
    </reaction>
</comment>
<evidence type="ECO:0000256" key="6">
    <source>
        <dbReference type="HAMAP-Rule" id="MF_00122"/>
    </source>
</evidence>
<dbReference type="HAMAP" id="MF_00122">
    <property type="entry name" value="GatC"/>
    <property type="match status" value="1"/>
</dbReference>
<keyword evidence="6" id="KW-0436">Ligase</keyword>
<dbReference type="Pfam" id="PF02686">
    <property type="entry name" value="GatC"/>
    <property type="match status" value="1"/>
</dbReference>
<name>A0ABY4CPQ8_9BACL</name>
<keyword evidence="6" id="KW-0547">Nucleotide-binding</keyword>
<dbReference type="SUPFAM" id="SSF141000">
    <property type="entry name" value="Glu-tRNAGln amidotransferase C subunit"/>
    <property type="match status" value="1"/>
</dbReference>
<accession>A0ABY4CPQ8</accession>
<dbReference type="EC" id="6.3.5.-" evidence="6"/>
<evidence type="ECO:0000256" key="3">
    <source>
        <dbReference type="ARBA" id="ARBA00024799"/>
    </source>
</evidence>
<comment type="similarity">
    <text evidence="1 6">Belongs to the GatC family.</text>
</comment>
<keyword evidence="6" id="KW-0648">Protein biosynthesis</keyword>
<dbReference type="RefSeq" id="WP_347438935.1">
    <property type="nucleotide sequence ID" value="NZ_CP089291.1"/>
</dbReference>
<keyword evidence="8" id="KW-1185">Reference proteome</keyword>
<dbReference type="InterPro" id="IPR003837">
    <property type="entry name" value="GatC"/>
</dbReference>
<protein>
    <recommendedName>
        <fullName evidence="6">Aspartyl/glutamyl-tRNA(Asn/Gln) amidotransferase subunit C</fullName>
        <shortName evidence="6">Asp/Glu-ADT subunit C</shortName>
        <ecNumber evidence="6">6.3.5.-</ecNumber>
    </recommendedName>
</protein>
<evidence type="ECO:0000313" key="8">
    <source>
        <dbReference type="Proteomes" id="UP000830167"/>
    </source>
</evidence>
<gene>
    <name evidence="6 7" type="primary">gatC</name>
    <name evidence="7" type="ORF">LSG31_08835</name>
</gene>
<comment type="function">
    <text evidence="3 6">Allows the formation of correctly charged Asn-tRNA(Asn) or Gln-tRNA(Gln) through the transamidation of misacylated Asp-tRNA(Asn) or Glu-tRNA(Gln) in organisms which lack either or both of asparaginyl-tRNA or glutaminyl-tRNA synthetases. The reaction takes place in the presence of glutamine and ATP through an activated phospho-Asp-tRNA(Asn) or phospho-Glu-tRNA(Gln).</text>
</comment>
<dbReference type="PANTHER" id="PTHR15004:SF0">
    <property type="entry name" value="GLUTAMYL-TRNA(GLN) AMIDOTRANSFERASE SUBUNIT C, MITOCHONDRIAL"/>
    <property type="match status" value="1"/>
</dbReference>
<dbReference type="PANTHER" id="PTHR15004">
    <property type="entry name" value="GLUTAMYL-TRNA(GLN) AMIDOTRANSFERASE SUBUNIT C, MITOCHONDRIAL"/>
    <property type="match status" value="1"/>
</dbReference>
<dbReference type="EMBL" id="CP089291">
    <property type="protein sequence ID" value="UOF92249.1"/>
    <property type="molecule type" value="Genomic_DNA"/>
</dbReference>
<evidence type="ECO:0000256" key="1">
    <source>
        <dbReference type="ARBA" id="ARBA00010757"/>
    </source>
</evidence>
<evidence type="ECO:0000256" key="2">
    <source>
        <dbReference type="ARBA" id="ARBA00011123"/>
    </source>
</evidence>
<dbReference type="Proteomes" id="UP000830167">
    <property type="component" value="Chromosome"/>
</dbReference>
<sequence length="96" mass="10857">MTISIQDVEHVANLARLTFTDEEKEQFADTLSKILHYADQLQELDVADVEPTSHVLHITNVVRKDEARPWLSNEEALANAPEEEDGQFRVPAVMEG</sequence>
<evidence type="ECO:0000256" key="4">
    <source>
        <dbReference type="ARBA" id="ARBA00047380"/>
    </source>
</evidence>
<dbReference type="Gene3D" id="1.10.20.60">
    <property type="entry name" value="Glu-tRNAGln amidotransferase C subunit, N-terminal domain"/>
    <property type="match status" value="1"/>
</dbReference>
<dbReference type="InterPro" id="IPR036113">
    <property type="entry name" value="Asp/Glu-ADT_sf_sub_c"/>
</dbReference>
<evidence type="ECO:0000313" key="7">
    <source>
        <dbReference type="EMBL" id="UOF92249.1"/>
    </source>
</evidence>